<protein>
    <recommendedName>
        <fullName evidence="3">Transposase DDE domain-containing protein</fullName>
    </recommendedName>
</protein>
<reference evidence="1 2" key="1">
    <citation type="journal article" date="2019" name="Int. J. Syst. Evol. Microbiol.">
        <title>The Global Catalogue of Microorganisms (GCM) 10K type strain sequencing project: providing services to taxonomists for standard genome sequencing and annotation.</title>
        <authorList>
            <consortium name="The Broad Institute Genomics Platform"/>
            <consortium name="The Broad Institute Genome Sequencing Center for Infectious Disease"/>
            <person name="Wu L."/>
            <person name="Ma J."/>
        </authorList>
    </citation>
    <scope>NUCLEOTIDE SEQUENCE [LARGE SCALE GENOMIC DNA]</scope>
    <source>
        <strain evidence="1 2">JCM 13581</strain>
    </source>
</reference>
<name>A0ABN2NRS5_9ACTN</name>
<dbReference type="Proteomes" id="UP001501303">
    <property type="component" value="Unassembled WGS sequence"/>
</dbReference>
<comment type="caution">
    <text evidence="1">The sequence shown here is derived from an EMBL/GenBank/DDBJ whole genome shotgun (WGS) entry which is preliminary data.</text>
</comment>
<proteinExistence type="predicted"/>
<organism evidence="1 2">
    <name type="scientific">Streptomyces sodiiphilus</name>
    <dbReference type="NCBI Taxonomy" id="226217"/>
    <lineage>
        <taxon>Bacteria</taxon>
        <taxon>Bacillati</taxon>
        <taxon>Actinomycetota</taxon>
        <taxon>Actinomycetes</taxon>
        <taxon>Kitasatosporales</taxon>
        <taxon>Streptomycetaceae</taxon>
        <taxon>Streptomyces</taxon>
    </lineage>
</organism>
<evidence type="ECO:0008006" key="3">
    <source>
        <dbReference type="Google" id="ProtNLM"/>
    </source>
</evidence>
<gene>
    <name evidence="1" type="ORF">GCM10009716_00170</name>
</gene>
<dbReference type="EMBL" id="BAAAMJ010000001">
    <property type="protein sequence ID" value="GAA1894260.1"/>
    <property type="molecule type" value="Genomic_DNA"/>
</dbReference>
<evidence type="ECO:0000313" key="1">
    <source>
        <dbReference type="EMBL" id="GAA1894260.1"/>
    </source>
</evidence>
<keyword evidence="2" id="KW-1185">Reference proteome</keyword>
<evidence type="ECO:0000313" key="2">
    <source>
        <dbReference type="Proteomes" id="UP001501303"/>
    </source>
</evidence>
<sequence>MKSSHTATATFAAADDSNLIAYGGLAAGVRLAERCGLPRLVRDKLSLAGAANGAGTAADAKVMSLVAGMLAGAGSIDDVDVLRHGAMPRAFSGIRAPPPWARSCAPSPGATCVNWSPSPGHSRRTWSSTAVC</sequence>
<accession>A0ABN2NRS5</accession>